<evidence type="ECO:0000256" key="2">
    <source>
        <dbReference type="SAM" id="Phobius"/>
    </source>
</evidence>
<feature type="compositionally biased region" description="Basic and acidic residues" evidence="1">
    <location>
        <begin position="503"/>
        <end position="514"/>
    </location>
</feature>
<sequence>MANLPWTFALALVSTVAWFSGCIGVIAAADQTRTDSWGVSPTVLLAILGPLGSMFLQYALSCGTAITWWKSALDGTTLGTLHRQWDHGTGVWAAITSGRHADCIALAKVMTLFVFVVNPLLQRALTTKLATVHEDVKLSTTAATDVDSLSKMNFTDVYMGFWRDPVELSPKMSRIMEQFTDRQPITGAISGCTGNCSGTLIAAGVDPRCRRVRNTNYTADYLSGHVPTLVFNVSTTVLSTDWENNFSLIVFYAETKVIDPGDGSLDGEDHMKSCSGVSTTVHCVPQHAIVAYPFTQKDGTISPDTHPARTHVISTEPAYKPGAEPVFGGLSLAADSIFTSTAKLVPDGGAYGWDLQTTGPLTAANLKPGGDRWTCALEFEDPTEDIISKLNEIVLRIALAFPDASGPRTELDAQQETLTIMYESRYGYLWVALAITVLAAAAVARTAAGFRSLGRPVSLSPLEIVNAFGPPLLREIQQGTSNMTIDELMGVYRDTGVQYMTTEDDHVGGRRSGAEDMDTDASASGKRLQMCSPGHGTRPQPQDSFTG</sequence>
<name>A0ABR1S2H6_9PEZI</name>
<dbReference type="EMBL" id="JAQQWK010000011">
    <property type="protein sequence ID" value="KAK8024374.1"/>
    <property type="molecule type" value="Genomic_DNA"/>
</dbReference>
<keyword evidence="2" id="KW-0472">Membrane</keyword>
<dbReference type="InterPro" id="IPR021514">
    <property type="entry name" value="DUF3176"/>
</dbReference>
<proteinExistence type="predicted"/>
<feature type="transmembrane region" description="Helical" evidence="2">
    <location>
        <begin position="6"/>
        <end position="29"/>
    </location>
</feature>
<keyword evidence="2" id="KW-0812">Transmembrane</keyword>
<evidence type="ECO:0000313" key="3">
    <source>
        <dbReference type="EMBL" id="KAK8024374.1"/>
    </source>
</evidence>
<dbReference type="Proteomes" id="UP001444661">
    <property type="component" value="Unassembled WGS sequence"/>
</dbReference>
<evidence type="ECO:0000256" key="1">
    <source>
        <dbReference type="SAM" id="MobiDB-lite"/>
    </source>
</evidence>
<feature type="transmembrane region" description="Helical" evidence="2">
    <location>
        <begin position="41"/>
        <end position="60"/>
    </location>
</feature>
<reference evidence="3 4" key="1">
    <citation type="submission" date="2023-01" db="EMBL/GenBank/DDBJ databases">
        <title>Analysis of 21 Apiospora genomes using comparative genomics revels a genus with tremendous synthesis potential of carbohydrate active enzymes and secondary metabolites.</title>
        <authorList>
            <person name="Sorensen T."/>
        </authorList>
    </citation>
    <scope>NUCLEOTIDE SEQUENCE [LARGE SCALE GENOMIC DNA]</scope>
    <source>
        <strain evidence="3 4">CBS 33761</strain>
    </source>
</reference>
<dbReference type="PANTHER" id="PTHR37576">
    <property type="entry name" value="DEFECT AT LOW TEMPERATURE PROTEIN 1"/>
    <property type="match status" value="1"/>
</dbReference>
<evidence type="ECO:0000313" key="4">
    <source>
        <dbReference type="Proteomes" id="UP001444661"/>
    </source>
</evidence>
<accession>A0ABR1S2H6</accession>
<organism evidence="3 4">
    <name type="scientific">Apiospora rasikravindrae</name>
    <dbReference type="NCBI Taxonomy" id="990691"/>
    <lineage>
        <taxon>Eukaryota</taxon>
        <taxon>Fungi</taxon>
        <taxon>Dikarya</taxon>
        <taxon>Ascomycota</taxon>
        <taxon>Pezizomycotina</taxon>
        <taxon>Sordariomycetes</taxon>
        <taxon>Xylariomycetidae</taxon>
        <taxon>Amphisphaeriales</taxon>
        <taxon>Apiosporaceae</taxon>
        <taxon>Apiospora</taxon>
    </lineage>
</organism>
<dbReference type="PANTHER" id="PTHR37576:SF2">
    <property type="entry name" value="DEFECT AT LOW TEMPERATURE PROTEIN 1"/>
    <property type="match status" value="1"/>
</dbReference>
<feature type="transmembrane region" description="Helical" evidence="2">
    <location>
        <begin position="427"/>
        <end position="448"/>
    </location>
</feature>
<gene>
    <name evidence="3" type="ORF">PG993_012440</name>
</gene>
<keyword evidence="2" id="KW-1133">Transmembrane helix</keyword>
<feature type="region of interest" description="Disordered" evidence="1">
    <location>
        <begin position="503"/>
        <end position="547"/>
    </location>
</feature>
<keyword evidence="4" id="KW-1185">Reference proteome</keyword>
<protein>
    <submittedName>
        <fullName evidence="3">Uncharacterized protein</fullName>
    </submittedName>
</protein>
<dbReference type="Pfam" id="PF11374">
    <property type="entry name" value="DUF3176"/>
    <property type="match status" value="1"/>
</dbReference>
<comment type="caution">
    <text evidence="3">The sequence shown here is derived from an EMBL/GenBank/DDBJ whole genome shotgun (WGS) entry which is preliminary data.</text>
</comment>